<gene>
    <name evidence="1" type="ORF">FBU59_002261</name>
</gene>
<proteinExistence type="predicted"/>
<evidence type="ECO:0000313" key="1">
    <source>
        <dbReference type="EMBL" id="KAJ1945597.1"/>
    </source>
</evidence>
<comment type="caution">
    <text evidence="1">The sequence shown here is derived from an EMBL/GenBank/DDBJ whole genome shotgun (WGS) entry which is preliminary data.</text>
</comment>
<organism evidence="1 2">
    <name type="scientific">Linderina macrospora</name>
    <dbReference type="NCBI Taxonomy" id="4868"/>
    <lineage>
        <taxon>Eukaryota</taxon>
        <taxon>Fungi</taxon>
        <taxon>Fungi incertae sedis</taxon>
        <taxon>Zoopagomycota</taxon>
        <taxon>Kickxellomycotina</taxon>
        <taxon>Kickxellomycetes</taxon>
        <taxon>Kickxellales</taxon>
        <taxon>Kickxellaceae</taxon>
        <taxon>Linderina</taxon>
    </lineage>
</organism>
<sequence>MEFDYEAMEKRRQEQTELWKGKLIGKKFIEDASLISSIGEKEFTEEQLPKSRRILKGENVAMTMDFRPDRINVRLDDNGVCVDVFFV</sequence>
<dbReference type="Proteomes" id="UP001150603">
    <property type="component" value="Unassembled WGS sequence"/>
</dbReference>
<evidence type="ECO:0000313" key="2">
    <source>
        <dbReference type="Proteomes" id="UP001150603"/>
    </source>
</evidence>
<keyword evidence="2" id="KW-1185">Reference proteome</keyword>
<accession>A0ACC1JBM6</accession>
<protein>
    <submittedName>
        <fullName evidence="1">Uncharacterized protein</fullName>
    </submittedName>
</protein>
<dbReference type="EMBL" id="JANBPW010001208">
    <property type="protein sequence ID" value="KAJ1945597.1"/>
    <property type="molecule type" value="Genomic_DNA"/>
</dbReference>
<name>A0ACC1JBM6_9FUNG</name>
<reference evidence="1" key="1">
    <citation type="submission" date="2022-07" db="EMBL/GenBank/DDBJ databases">
        <title>Phylogenomic reconstructions and comparative analyses of Kickxellomycotina fungi.</title>
        <authorList>
            <person name="Reynolds N.K."/>
            <person name="Stajich J.E."/>
            <person name="Barry K."/>
            <person name="Grigoriev I.V."/>
            <person name="Crous P."/>
            <person name="Smith M.E."/>
        </authorList>
    </citation>
    <scope>NUCLEOTIDE SEQUENCE</scope>
    <source>
        <strain evidence="1">NRRL 5244</strain>
    </source>
</reference>